<keyword evidence="3" id="KW-1185">Reference proteome</keyword>
<keyword evidence="1" id="KW-0175">Coiled coil</keyword>
<evidence type="ECO:0000313" key="3">
    <source>
        <dbReference type="Proteomes" id="UP000326759"/>
    </source>
</evidence>
<feature type="coiled-coil region" evidence="1">
    <location>
        <begin position="138"/>
        <end position="167"/>
    </location>
</feature>
<sequence length="220" mass="25780">MMPFDSKLEFQNENAVESQLDLHNSSPQITMPFNSIVPIKTSLKIKAENGGICAERENSNDSQSSCKNCQNLQQKLKISRGWNRFYKEKVINVDKVLHIITEFEREKQKNLELQLAYDQRSREWSQQQEQLINLLTEVQPLREKLKIAEATLDRETKERQKHQYMEESLKVTIQQLQAKVSHMNTIANPVFVENLEKKLNTSRSEIKKVKCNLEFKKGIF</sequence>
<dbReference type="OrthoDB" id="6382288at2759"/>
<evidence type="ECO:0000256" key="1">
    <source>
        <dbReference type="SAM" id="Coils"/>
    </source>
</evidence>
<dbReference type="Proteomes" id="UP000326759">
    <property type="component" value="Unassembled WGS sequence"/>
</dbReference>
<comment type="caution">
    <text evidence="2">The sequence shown here is derived from an EMBL/GenBank/DDBJ whole genome shotgun (WGS) entry which is preliminary data.</text>
</comment>
<evidence type="ECO:0000313" key="2">
    <source>
        <dbReference type="EMBL" id="KAB7496368.1"/>
    </source>
</evidence>
<dbReference type="EMBL" id="SEYY01021425">
    <property type="protein sequence ID" value="KAB7496368.1"/>
    <property type="molecule type" value="Genomic_DNA"/>
</dbReference>
<name>A0A5N5SRD5_9CRUS</name>
<proteinExistence type="predicted"/>
<gene>
    <name evidence="2" type="ORF">Anas_02254</name>
</gene>
<accession>A0A5N5SRD5</accession>
<reference evidence="2 3" key="1">
    <citation type="journal article" date="2019" name="PLoS Biol.">
        <title>Sex chromosomes control vertical transmission of feminizing Wolbachia symbionts in an isopod.</title>
        <authorList>
            <person name="Becking T."/>
            <person name="Chebbi M.A."/>
            <person name="Giraud I."/>
            <person name="Moumen B."/>
            <person name="Laverre T."/>
            <person name="Caubet Y."/>
            <person name="Peccoud J."/>
            <person name="Gilbert C."/>
            <person name="Cordaux R."/>
        </authorList>
    </citation>
    <scope>NUCLEOTIDE SEQUENCE [LARGE SCALE GENOMIC DNA]</scope>
    <source>
        <strain evidence="2">ANa2</strain>
        <tissue evidence="2">Whole body excluding digestive tract and cuticle</tissue>
    </source>
</reference>
<organism evidence="2 3">
    <name type="scientific">Armadillidium nasatum</name>
    <dbReference type="NCBI Taxonomy" id="96803"/>
    <lineage>
        <taxon>Eukaryota</taxon>
        <taxon>Metazoa</taxon>
        <taxon>Ecdysozoa</taxon>
        <taxon>Arthropoda</taxon>
        <taxon>Crustacea</taxon>
        <taxon>Multicrustacea</taxon>
        <taxon>Malacostraca</taxon>
        <taxon>Eumalacostraca</taxon>
        <taxon>Peracarida</taxon>
        <taxon>Isopoda</taxon>
        <taxon>Oniscidea</taxon>
        <taxon>Crinocheta</taxon>
        <taxon>Armadillidiidae</taxon>
        <taxon>Armadillidium</taxon>
    </lineage>
</organism>
<dbReference type="AlphaFoldDB" id="A0A5N5SRD5"/>
<protein>
    <submittedName>
        <fullName evidence="2">Uncharacterized protein</fullName>
    </submittedName>
</protein>